<feature type="region of interest" description="Disordered" evidence="1">
    <location>
        <begin position="1"/>
        <end position="24"/>
    </location>
</feature>
<dbReference type="Gene3D" id="3.30.70.1990">
    <property type="match status" value="1"/>
</dbReference>
<evidence type="ECO:0000259" key="2">
    <source>
        <dbReference type="Pfam" id="PF01593"/>
    </source>
</evidence>
<feature type="domain" description="Amine oxidase" evidence="2">
    <location>
        <begin position="37"/>
        <end position="351"/>
    </location>
</feature>
<dbReference type="PRINTS" id="PR00419">
    <property type="entry name" value="ADXRDTASE"/>
</dbReference>
<dbReference type="InterPro" id="IPR050464">
    <property type="entry name" value="Zeta_carotene_desat/Oxidored"/>
</dbReference>
<dbReference type="Gene3D" id="3.50.50.60">
    <property type="entry name" value="FAD/NAD(P)-binding domain"/>
    <property type="match status" value="1"/>
</dbReference>
<dbReference type="EMBL" id="BAAASG010000007">
    <property type="protein sequence ID" value="GAA2487896.1"/>
    <property type="molecule type" value="Genomic_DNA"/>
</dbReference>
<dbReference type="Pfam" id="PF01593">
    <property type="entry name" value="Amino_oxidase"/>
    <property type="match status" value="1"/>
</dbReference>
<comment type="caution">
    <text evidence="3">The sequence shown here is derived from an EMBL/GenBank/DDBJ whole genome shotgun (WGS) entry which is preliminary data.</text>
</comment>
<dbReference type="Gene3D" id="1.10.405.20">
    <property type="match status" value="1"/>
</dbReference>
<proteinExistence type="predicted"/>
<protein>
    <recommendedName>
        <fullName evidence="2">Amine oxidase domain-containing protein</fullName>
    </recommendedName>
</protein>
<gene>
    <name evidence="3" type="ORF">GCM10010276_28030</name>
</gene>
<reference evidence="4" key="1">
    <citation type="journal article" date="2019" name="Int. J. Syst. Evol. Microbiol.">
        <title>The Global Catalogue of Microorganisms (GCM) 10K type strain sequencing project: providing services to taxonomists for standard genome sequencing and annotation.</title>
        <authorList>
            <consortium name="The Broad Institute Genomics Platform"/>
            <consortium name="The Broad Institute Genome Sequencing Center for Infectious Disease"/>
            <person name="Wu L."/>
            <person name="Ma J."/>
        </authorList>
    </citation>
    <scope>NUCLEOTIDE SEQUENCE [LARGE SCALE GENOMIC DNA]</scope>
    <source>
        <strain evidence="4">JCM 4395</strain>
    </source>
</reference>
<dbReference type="Proteomes" id="UP001501777">
    <property type="component" value="Unassembled WGS sequence"/>
</dbReference>
<name>A0ABP5YYP9_STRLO</name>
<dbReference type="InterPro" id="IPR036188">
    <property type="entry name" value="FAD/NAD-bd_sf"/>
</dbReference>
<organism evidence="3 4">
    <name type="scientific">Streptomyces longisporus</name>
    <dbReference type="NCBI Taxonomy" id="1948"/>
    <lineage>
        <taxon>Bacteria</taxon>
        <taxon>Bacillati</taxon>
        <taxon>Actinomycetota</taxon>
        <taxon>Actinomycetes</taxon>
        <taxon>Kitasatosporales</taxon>
        <taxon>Streptomycetaceae</taxon>
        <taxon>Streptomyces</taxon>
    </lineage>
</organism>
<evidence type="ECO:0000313" key="4">
    <source>
        <dbReference type="Proteomes" id="UP001501777"/>
    </source>
</evidence>
<accession>A0ABP5YYP9</accession>
<sequence length="453" mass="49916">MSTGEISRPHTDNRQPALSGGRLRSERRAVVIGAGPSGLAAARELERSGHRVTVLEEQKTVAGKCQSVHVDGRAHDLGGHICTNQYERTAQLLTELDMETERTTRYRVLDVERRTAARQTMSFLRDGAFRRYRALREREFPRIAEPGLAHSARALAAPVTQWLAEHGLESMAESFGTGYTAAGYGYLDEQVPALYFVKYAEMTGLLSPGPELLGHGGAFTVTGGFATLWQRVAEELKDVRCAVRVVSVERHEGGVRVHTDSGPVEADDLVLAVPLDRILPVLDATAQERDLAARIVSNAYHTTLATASGLPENAFYFLDRHTATREAAGHCVSYHHRYPGSDVRTFYSYGGSEDVSALLEADVAALGGRLEKVHLHRQWAFMPHFRSEDLADGALDRLDALQGRDHTYYVGGLPAFELIECTIAHAQDLVRRHFPPADGTLALHERTEKETTS</sequence>
<dbReference type="PANTHER" id="PTHR42923">
    <property type="entry name" value="PROTOPORPHYRINOGEN OXIDASE"/>
    <property type="match status" value="1"/>
</dbReference>
<dbReference type="PANTHER" id="PTHR42923:SF17">
    <property type="entry name" value="AMINE OXIDASE DOMAIN-CONTAINING PROTEIN"/>
    <property type="match status" value="1"/>
</dbReference>
<keyword evidence="4" id="KW-1185">Reference proteome</keyword>
<dbReference type="RefSeq" id="WP_344400513.1">
    <property type="nucleotide sequence ID" value="NZ_BAAASG010000007.1"/>
</dbReference>
<evidence type="ECO:0000313" key="3">
    <source>
        <dbReference type="EMBL" id="GAA2487896.1"/>
    </source>
</evidence>
<dbReference type="SUPFAM" id="SSF51905">
    <property type="entry name" value="FAD/NAD(P)-binding domain"/>
    <property type="match status" value="1"/>
</dbReference>
<dbReference type="InterPro" id="IPR002937">
    <property type="entry name" value="Amino_oxidase"/>
</dbReference>
<evidence type="ECO:0000256" key="1">
    <source>
        <dbReference type="SAM" id="MobiDB-lite"/>
    </source>
</evidence>